<feature type="compositionally biased region" description="Basic and acidic residues" evidence="1">
    <location>
        <begin position="32"/>
        <end position="44"/>
    </location>
</feature>
<dbReference type="Proteomes" id="UP000299102">
    <property type="component" value="Unassembled WGS sequence"/>
</dbReference>
<gene>
    <name evidence="2" type="ORF">EVAR_61329_1</name>
</gene>
<sequence>MNTTDILELVLQKGSDTSQGRDDTSQGWDDTSQGRDDTRPGRMDRQRCFNEVQRVAAEKVVFIAHQPALFAVEITAVTIHDLKKMKSSRRKI</sequence>
<comment type="caution">
    <text evidence="2">The sequence shown here is derived from an EMBL/GenBank/DDBJ whole genome shotgun (WGS) entry which is preliminary data.</text>
</comment>
<reference evidence="2 3" key="1">
    <citation type="journal article" date="2019" name="Commun. Biol.">
        <title>The bagworm genome reveals a unique fibroin gene that provides high tensile strength.</title>
        <authorList>
            <person name="Kono N."/>
            <person name="Nakamura H."/>
            <person name="Ohtoshi R."/>
            <person name="Tomita M."/>
            <person name="Numata K."/>
            <person name="Arakawa K."/>
        </authorList>
    </citation>
    <scope>NUCLEOTIDE SEQUENCE [LARGE SCALE GENOMIC DNA]</scope>
</reference>
<protein>
    <submittedName>
        <fullName evidence="2">Uncharacterized protein</fullName>
    </submittedName>
</protein>
<feature type="region of interest" description="Disordered" evidence="1">
    <location>
        <begin position="11"/>
        <end position="44"/>
    </location>
</feature>
<accession>A0A4C1Y3K0</accession>
<keyword evidence="3" id="KW-1185">Reference proteome</keyword>
<proteinExistence type="predicted"/>
<evidence type="ECO:0000256" key="1">
    <source>
        <dbReference type="SAM" id="MobiDB-lite"/>
    </source>
</evidence>
<dbReference type="AlphaFoldDB" id="A0A4C1Y3K0"/>
<organism evidence="2 3">
    <name type="scientific">Eumeta variegata</name>
    <name type="common">Bagworm moth</name>
    <name type="synonym">Eumeta japonica</name>
    <dbReference type="NCBI Taxonomy" id="151549"/>
    <lineage>
        <taxon>Eukaryota</taxon>
        <taxon>Metazoa</taxon>
        <taxon>Ecdysozoa</taxon>
        <taxon>Arthropoda</taxon>
        <taxon>Hexapoda</taxon>
        <taxon>Insecta</taxon>
        <taxon>Pterygota</taxon>
        <taxon>Neoptera</taxon>
        <taxon>Endopterygota</taxon>
        <taxon>Lepidoptera</taxon>
        <taxon>Glossata</taxon>
        <taxon>Ditrysia</taxon>
        <taxon>Tineoidea</taxon>
        <taxon>Psychidae</taxon>
        <taxon>Oiketicinae</taxon>
        <taxon>Eumeta</taxon>
    </lineage>
</organism>
<dbReference type="EMBL" id="BGZK01001044">
    <property type="protein sequence ID" value="GBP69544.1"/>
    <property type="molecule type" value="Genomic_DNA"/>
</dbReference>
<evidence type="ECO:0000313" key="3">
    <source>
        <dbReference type="Proteomes" id="UP000299102"/>
    </source>
</evidence>
<evidence type="ECO:0000313" key="2">
    <source>
        <dbReference type="EMBL" id="GBP69544.1"/>
    </source>
</evidence>
<name>A0A4C1Y3K0_EUMVA</name>